<evidence type="ECO:0000313" key="2">
    <source>
        <dbReference type="EMBL" id="GIX80453.1"/>
    </source>
</evidence>
<dbReference type="Proteomes" id="UP001054945">
    <property type="component" value="Unassembled WGS sequence"/>
</dbReference>
<protein>
    <recommendedName>
        <fullName evidence="1">Reverse transcriptase domain-containing protein</fullName>
    </recommendedName>
</protein>
<name>A0AAV4N7P7_CAEEX</name>
<proteinExistence type="predicted"/>
<accession>A0AAV4N7P7</accession>
<dbReference type="PANTHER" id="PTHR19446">
    <property type="entry name" value="REVERSE TRANSCRIPTASES"/>
    <property type="match status" value="1"/>
</dbReference>
<dbReference type="InterPro" id="IPR000477">
    <property type="entry name" value="RT_dom"/>
</dbReference>
<evidence type="ECO:0000313" key="3">
    <source>
        <dbReference type="Proteomes" id="UP001054945"/>
    </source>
</evidence>
<reference evidence="2 3" key="1">
    <citation type="submission" date="2021-06" db="EMBL/GenBank/DDBJ databases">
        <title>Caerostris extrusa draft genome.</title>
        <authorList>
            <person name="Kono N."/>
            <person name="Arakawa K."/>
        </authorList>
    </citation>
    <scope>NUCLEOTIDE SEQUENCE [LARGE SCALE GENOMIC DNA]</scope>
</reference>
<dbReference type="PROSITE" id="PS50878">
    <property type="entry name" value="RT_POL"/>
    <property type="match status" value="1"/>
</dbReference>
<feature type="domain" description="Reverse transcriptase" evidence="1">
    <location>
        <begin position="1"/>
        <end position="128"/>
    </location>
</feature>
<sequence>MATKNILDCHEEASFNKQMTCLIFTYMSNSFNTVGRCILNKKMEKLNIPKYLKIIIQHFLSDRRAHLQGQGKNYNNGIPQGSSLGPILWNVFVDDLLHTDFGSNIKIQAFADDILLMLKAPFIKVIIQ</sequence>
<dbReference type="Pfam" id="PF00078">
    <property type="entry name" value="RVT_1"/>
    <property type="match status" value="1"/>
</dbReference>
<keyword evidence="3" id="KW-1185">Reference proteome</keyword>
<comment type="caution">
    <text evidence="2">The sequence shown here is derived from an EMBL/GenBank/DDBJ whole genome shotgun (WGS) entry which is preliminary data.</text>
</comment>
<evidence type="ECO:0000259" key="1">
    <source>
        <dbReference type="PROSITE" id="PS50878"/>
    </source>
</evidence>
<gene>
    <name evidence="2" type="ORF">CEXT_743711</name>
</gene>
<organism evidence="2 3">
    <name type="scientific">Caerostris extrusa</name>
    <name type="common">Bark spider</name>
    <name type="synonym">Caerostris bankana</name>
    <dbReference type="NCBI Taxonomy" id="172846"/>
    <lineage>
        <taxon>Eukaryota</taxon>
        <taxon>Metazoa</taxon>
        <taxon>Ecdysozoa</taxon>
        <taxon>Arthropoda</taxon>
        <taxon>Chelicerata</taxon>
        <taxon>Arachnida</taxon>
        <taxon>Araneae</taxon>
        <taxon>Araneomorphae</taxon>
        <taxon>Entelegynae</taxon>
        <taxon>Araneoidea</taxon>
        <taxon>Araneidae</taxon>
        <taxon>Caerostris</taxon>
    </lineage>
</organism>
<dbReference type="EMBL" id="BPLR01020595">
    <property type="protein sequence ID" value="GIX80453.1"/>
    <property type="molecule type" value="Genomic_DNA"/>
</dbReference>
<dbReference type="AlphaFoldDB" id="A0AAV4N7P7"/>